<dbReference type="PANTHER" id="PTHR23153">
    <property type="entry name" value="UBX-RELATED"/>
    <property type="match status" value="1"/>
</dbReference>
<dbReference type="PROSITE" id="PS50033">
    <property type="entry name" value="UBX"/>
    <property type="match status" value="1"/>
</dbReference>
<dbReference type="PANTHER" id="PTHR23153:SF38">
    <property type="entry name" value="UBX DOMAIN-CONTAINING PROTEIN 6"/>
    <property type="match status" value="1"/>
</dbReference>
<dbReference type="Gene3D" id="1.20.58.2190">
    <property type="match status" value="1"/>
</dbReference>
<dbReference type="GO" id="GO:0005737">
    <property type="term" value="C:cytoplasm"/>
    <property type="evidence" value="ECO:0007669"/>
    <property type="project" value="TreeGrafter"/>
</dbReference>
<reference evidence="3 4" key="1">
    <citation type="submission" date="2023-11" db="EMBL/GenBank/DDBJ databases">
        <authorList>
            <person name="Okamura Y."/>
        </authorList>
    </citation>
    <scope>NUCLEOTIDE SEQUENCE [LARGE SCALE GENOMIC DNA]</scope>
</reference>
<protein>
    <recommendedName>
        <fullName evidence="2">UBX domain-containing protein</fullName>
    </recommendedName>
</protein>
<feature type="transmembrane region" description="Helical" evidence="1">
    <location>
        <begin position="72"/>
        <end position="95"/>
    </location>
</feature>
<dbReference type="EMBL" id="CAVLEF010000009">
    <property type="protein sequence ID" value="CAK1547707.1"/>
    <property type="molecule type" value="Genomic_DNA"/>
</dbReference>
<evidence type="ECO:0000256" key="1">
    <source>
        <dbReference type="SAM" id="Phobius"/>
    </source>
</evidence>
<dbReference type="Pfam" id="PF09409">
    <property type="entry name" value="PUB"/>
    <property type="match status" value="1"/>
</dbReference>
<keyword evidence="1" id="KW-0812">Transmembrane</keyword>
<evidence type="ECO:0000259" key="2">
    <source>
        <dbReference type="PROSITE" id="PS50033"/>
    </source>
</evidence>
<organism evidence="3 4">
    <name type="scientific">Leptosia nina</name>
    <dbReference type="NCBI Taxonomy" id="320188"/>
    <lineage>
        <taxon>Eukaryota</taxon>
        <taxon>Metazoa</taxon>
        <taxon>Ecdysozoa</taxon>
        <taxon>Arthropoda</taxon>
        <taxon>Hexapoda</taxon>
        <taxon>Insecta</taxon>
        <taxon>Pterygota</taxon>
        <taxon>Neoptera</taxon>
        <taxon>Endopterygota</taxon>
        <taxon>Lepidoptera</taxon>
        <taxon>Glossata</taxon>
        <taxon>Ditrysia</taxon>
        <taxon>Papilionoidea</taxon>
        <taxon>Pieridae</taxon>
        <taxon>Pierinae</taxon>
        <taxon>Leptosia</taxon>
    </lineage>
</organism>
<accession>A0AAV1JDV9</accession>
<dbReference type="CDD" id="cd10460">
    <property type="entry name" value="PUB_UBXD1"/>
    <property type="match status" value="1"/>
</dbReference>
<dbReference type="InterPro" id="IPR018997">
    <property type="entry name" value="PUB_domain"/>
</dbReference>
<dbReference type="SUPFAM" id="SSF143503">
    <property type="entry name" value="PUG domain-like"/>
    <property type="match status" value="1"/>
</dbReference>
<sequence>MSLFENSAFNSTLYEALYLQIEDTLGFAKDFFQSCVSSLPIENLPKSFVNFQDYTFYDDLAEVFFFNEFQCLLLKTFLLILLFTLLLIFISWRVYGNRISERFMKPATSATIAQLKESKKADAKFKLAGPGHRLSESSISTQSAVKKDVPVVKRSGLSEESKIAAEAALARLQQKTHNPSFNTSLAAIKAQVKRELENEEASNSNNVEVPLPKEKEEIEKDLTGNFAASGVYFKCPLISNDILPRDEWKRNIKTFLYEQLEEERGLTACLMIQSCNNNREKIDTCVETLCKYLENIVTYPEEEKYQKIRMSNRAFCDRVQPIEGAMELLLAAGFVQQKLENNGVEEDYLVFNKDNVPSVESLTTLIDALRSAEPIQLELDRNLQVLLPSQAAAKVQLPSSFYALSPEEIKREQQLRTEAIERSQMLRTKAMREKDELREMKKYKFAIIRIRFPDGILLQGTFSVYERFMEIQEFVQENLEHSGLPFVLNTPTGHKLILDEDANKTLIDLRLVPATVLNFAWHSSVIEEINKSPNKDMYLKPDVMVLVREV</sequence>
<dbReference type="CDD" id="cd16119">
    <property type="entry name" value="UBX_UBXN6"/>
    <property type="match status" value="1"/>
</dbReference>
<keyword evidence="1" id="KW-0472">Membrane</keyword>
<dbReference type="InterPro" id="IPR001012">
    <property type="entry name" value="UBX_dom"/>
</dbReference>
<comment type="caution">
    <text evidence="3">The sequence shown here is derived from an EMBL/GenBank/DDBJ whole genome shotgun (WGS) entry which is preliminary data.</text>
</comment>
<dbReference type="SMART" id="SM00166">
    <property type="entry name" value="UBX"/>
    <property type="match status" value="1"/>
</dbReference>
<evidence type="ECO:0000313" key="4">
    <source>
        <dbReference type="Proteomes" id="UP001497472"/>
    </source>
</evidence>
<dbReference type="InterPro" id="IPR036339">
    <property type="entry name" value="PUB-like_dom_sf"/>
</dbReference>
<dbReference type="Pfam" id="PF00789">
    <property type="entry name" value="UBX"/>
    <property type="match status" value="1"/>
</dbReference>
<name>A0AAV1JDV9_9NEOP</name>
<proteinExistence type="predicted"/>
<feature type="domain" description="UBX" evidence="2">
    <location>
        <begin position="448"/>
        <end position="519"/>
    </location>
</feature>
<dbReference type="SUPFAM" id="SSF54236">
    <property type="entry name" value="Ubiquitin-like"/>
    <property type="match status" value="1"/>
</dbReference>
<keyword evidence="1" id="KW-1133">Transmembrane helix</keyword>
<dbReference type="Proteomes" id="UP001497472">
    <property type="component" value="Unassembled WGS sequence"/>
</dbReference>
<dbReference type="SMART" id="SM00580">
    <property type="entry name" value="PUG"/>
    <property type="match status" value="1"/>
</dbReference>
<keyword evidence="4" id="KW-1185">Reference proteome</keyword>
<evidence type="ECO:0000313" key="3">
    <source>
        <dbReference type="EMBL" id="CAK1547707.1"/>
    </source>
</evidence>
<dbReference type="InterPro" id="IPR042774">
    <property type="entry name" value="UBXN6_PUB"/>
</dbReference>
<gene>
    <name evidence="3" type="ORF">LNINA_LOCUS7165</name>
</gene>
<dbReference type="InterPro" id="IPR029071">
    <property type="entry name" value="Ubiquitin-like_domsf"/>
</dbReference>
<dbReference type="AlphaFoldDB" id="A0AAV1JDV9"/>
<dbReference type="Gene3D" id="3.10.20.90">
    <property type="entry name" value="Phosphatidylinositol 3-kinase Catalytic Subunit, Chain A, domain 1"/>
    <property type="match status" value="1"/>
</dbReference>